<dbReference type="EMBL" id="FOTY01000044">
    <property type="protein sequence ID" value="SFM40409.1"/>
    <property type="molecule type" value="Genomic_DNA"/>
</dbReference>
<accession>A0A1I4QK10</accession>
<keyword evidence="2" id="KW-1185">Reference proteome</keyword>
<gene>
    <name evidence="1" type="ORF">SAMN04488054_1445</name>
</gene>
<sequence>MEVELKAGDLVTRYSYNGDIIFRITSVDGRNVELAGEELRLAADAPIEDLQKVDESERISHEKNLHEKEERVYRLFRQEARLMKERNEHETSEGYKEDTSYFEMRGRVLHLDGDAYYLSKCTALYERLGIPVYGVHIPEKEMPEQISSLIEMVRPDILVITGHDAYISSRGAENDIKSYKHSKVFGRTVREARKMVPQLDQLIIFAGACQSYFEWLIKAGSNFASAPERVNIHALDPVYIAAKISLTPFMDRISALHLIRHTLTGQDGLGGLETRGVLRRGSPWKDEARTLSGEKKK</sequence>
<dbReference type="InterPro" id="IPR008764">
    <property type="entry name" value="Peptidase_U57"/>
</dbReference>
<evidence type="ECO:0000313" key="2">
    <source>
        <dbReference type="Proteomes" id="UP000199668"/>
    </source>
</evidence>
<name>A0A1I4QK10_9BACI</name>
<organism evidence="1 2">
    <name type="scientific">Salibacterium qingdaonense</name>
    <dbReference type="NCBI Taxonomy" id="266892"/>
    <lineage>
        <taxon>Bacteria</taxon>
        <taxon>Bacillati</taxon>
        <taxon>Bacillota</taxon>
        <taxon>Bacilli</taxon>
        <taxon>Bacillales</taxon>
        <taxon>Bacillaceae</taxon>
    </lineage>
</organism>
<dbReference type="Proteomes" id="UP000199668">
    <property type="component" value="Unassembled WGS sequence"/>
</dbReference>
<proteinExistence type="predicted"/>
<dbReference type="Pfam" id="PF05582">
    <property type="entry name" value="Peptidase_U57"/>
    <property type="match status" value="1"/>
</dbReference>
<dbReference type="NCBIfam" id="TIGR02855">
    <property type="entry name" value="spore_yabG"/>
    <property type="match status" value="1"/>
</dbReference>
<dbReference type="AlphaFoldDB" id="A0A1I4QK10"/>
<dbReference type="PIRSF" id="PIRSF011575">
    <property type="entry name" value="YabG"/>
    <property type="match status" value="1"/>
</dbReference>
<evidence type="ECO:0000313" key="1">
    <source>
        <dbReference type="EMBL" id="SFM40409.1"/>
    </source>
</evidence>
<dbReference type="STRING" id="266892.SAMN04488054_1445"/>
<reference evidence="1 2" key="1">
    <citation type="submission" date="2016-10" db="EMBL/GenBank/DDBJ databases">
        <authorList>
            <person name="de Groot N.N."/>
        </authorList>
    </citation>
    <scope>NUCLEOTIDE SEQUENCE [LARGE SCALE GENOMIC DNA]</scope>
    <source>
        <strain evidence="1 2">CGMCC 1.6134</strain>
    </source>
</reference>
<protein>
    <submittedName>
        <fullName evidence="1">Spore coat assemly protein</fullName>
    </submittedName>
</protein>